<dbReference type="AlphaFoldDB" id="A0AAV0CVF4"/>
<evidence type="ECO:0000313" key="10">
    <source>
        <dbReference type="EMBL" id="CAH9082393.1"/>
    </source>
</evidence>
<proteinExistence type="predicted"/>
<dbReference type="PANTHER" id="PTHR47652">
    <property type="entry name" value="MITOCHONDRIAL IMPORT INNER MEMBRANE TRANSLOCASE SUBUNIT TIM44"/>
    <property type="match status" value="1"/>
</dbReference>
<evidence type="ECO:0000259" key="9">
    <source>
        <dbReference type="Pfam" id="PF13664"/>
    </source>
</evidence>
<protein>
    <recommendedName>
        <fullName evidence="9">TMEM205-like domain-containing protein</fullName>
    </recommendedName>
</protein>
<evidence type="ECO:0000256" key="7">
    <source>
        <dbReference type="SAM" id="Phobius"/>
    </source>
</evidence>
<keyword evidence="11" id="KW-1185">Reference proteome</keyword>
<keyword evidence="8" id="KW-0732">Signal</keyword>
<dbReference type="GO" id="GO:0016020">
    <property type="term" value="C:membrane"/>
    <property type="evidence" value="ECO:0007669"/>
    <property type="project" value="UniProtKB-SubCell"/>
</dbReference>
<evidence type="ECO:0000256" key="4">
    <source>
        <dbReference type="ARBA" id="ARBA00023136"/>
    </source>
</evidence>
<gene>
    <name evidence="10" type="ORF">CEPIT_LOCUS8065</name>
</gene>
<feature type="transmembrane region" description="Helical" evidence="7">
    <location>
        <begin position="451"/>
        <end position="470"/>
    </location>
</feature>
<feature type="chain" id="PRO_5043605999" description="TMEM205-like domain-containing protein" evidence="8">
    <location>
        <begin position="18"/>
        <end position="571"/>
    </location>
</feature>
<dbReference type="Proteomes" id="UP001152523">
    <property type="component" value="Unassembled WGS sequence"/>
</dbReference>
<name>A0AAV0CVF4_9ASTE</name>
<dbReference type="InterPro" id="IPR025423">
    <property type="entry name" value="TMEM205-like"/>
</dbReference>
<evidence type="ECO:0000256" key="2">
    <source>
        <dbReference type="ARBA" id="ARBA00022692"/>
    </source>
</evidence>
<organism evidence="10 11">
    <name type="scientific">Cuscuta epithymum</name>
    <dbReference type="NCBI Taxonomy" id="186058"/>
    <lineage>
        <taxon>Eukaryota</taxon>
        <taxon>Viridiplantae</taxon>
        <taxon>Streptophyta</taxon>
        <taxon>Embryophyta</taxon>
        <taxon>Tracheophyta</taxon>
        <taxon>Spermatophyta</taxon>
        <taxon>Magnoliopsida</taxon>
        <taxon>eudicotyledons</taxon>
        <taxon>Gunneridae</taxon>
        <taxon>Pentapetalae</taxon>
        <taxon>asterids</taxon>
        <taxon>lamiids</taxon>
        <taxon>Solanales</taxon>
        <taxon>Convolvulaceae</taxon>
        <taxon>Cuscuteae</taxon>
        <taxon>Cuscuta</taxon>
        <taxon>Cuscuta subgen. Cuscuta</taxon>
    </lineage>
</organism>
<comment type="subcellular location">
    <subcellularLocation>
        <location evidence="1">Membrane</location>
    </subcellularLocation>
</comment>
<dbReference type="EMBL" id="CAMAPF010000038">
    <property type="protein sequence ID" value="CAH9082393.1"/>
    <property type="molecule type" value="Genomic_DNA"/>
</dbReference>
<sequence>MMNVLALSLVLTTLVTAGVWSPPPQEKTHGQEDVIVKEGHRVVVVEYEKDHGWNTKVSISPHEITEEHKNPTPVPEIEETADGGGSDDSHLSKKKKTATPRELVCDAYGKCKHRIAGALGLTKDAAAEKALDVAGKAKEGADIAYEAEEGTRHAVGDVAGKAGEWAAEKAYDMKERTTQTVWEGLEKARQTAAEKAQNAEKGMRHVVGDGLEKGRDGVAGMARKAYDLEEDMRDTVGEGLGKAKDGAVEISRKAAEMAGDAAERAYNVEEKTRRSIGEGLGKAGDMARAMAGKAYSAEEGTRQAVKDGIEKARDTVVDKGHRAAQKVYEVEEGARESVKEQVSAAAGEVKAMKREVREKVEKVKETMKDKIVKTMEKVSGMANLVGLATAYGMSVWVTFVSSYVLARALPRHQFAVIQSKIYPVYFKAMAYSIGTALLGHLVSQSQRVDKFMGFNLVLPLVMVLVNLLYLEPRATKVMFERMKMEKEEGRGKEGRVDRLTESDSNPVGVLTATAAKKQQERAEGVTKQDIIRLSKRLKRLNSYSSFLNVTTLMSLTLYLASLGHGLHTPCM</sequence>
<evidence type="ECO:0000256" key="6">
    <source>
        <dbReference type="SAM" id="MobiDB-lite"/>
    </source>
</evidence>
<evidence type="ECO:0000313" key="11">
    <source>
        <dbReference type="Proteomes" id="UP001152523"/>
    </source>
</evidence>
<keyword evidence="3 7" id="KW-1133">Transmembrane helix</keyword>
<dbReference type="Pfam" id="PF13664">
    <property type="entry name" value="DUF4149"/>
    <property type="match status" value="1"/>
</dbReference>
<reference evidence="10" key="1">
    <citation type="submission" date="2022-07" db="EMBL/GenBank/DDBJ databases">
        <authorList>
            <person name="Macas J."/>
            <person name="Novak P."/>
            <person name="Neumann P."/>
        </authorList>
    </citation>
    <scope>NUCLEOTIDE SEQUENCE</scope>
</reference>
<evidence type="ECO:0000256" key="1">
    <source>
        <dbReference type="ARBA" id="ARBA00004370"/>
    </source>
</evidence>
<keyword evidence="2 7" id="KW-0812">Transmembrane</keyword>
<evidence type="ECO:0000256" key="8">
    <source>
        <dbReference type="SAM" id="SignalP"/>
    </source>
</evidence>
<feature type="transmembrane region" description="Helical" evidence="7">
    <location>
        <begin position="540"/>
        <end position="561"/>
    </location>
</feature>
<evidence type="ECO:0000256" key="5">
    <source>
        <dbReference type="SAM" id="Coils"/>
    </source>
</evidence>
<feature type="region of interest" description="Disordered" evidence="6">
    <location>
        <begin position="58"/>
        <end position="98"/>
    </location>
</feature>
<keyword evidence="5" id="KW-0175">Coiled coil</keyword>
<feature type="domain" description="TMEM205-like" evidence="9">
    <location>
        <begin position="386"/>
        <end position="482"/>
    </location>
</feature>
<comment type="caution">
    <text evidence="10">The sequence shown here is derived from an EMBL/GenBank/DDBJ whole genome shotgun (WGS) entry which is preliminary data.</text>
</comment>
<keyword evidence="4 7" id="KW-0472">Membrane</keyword>
<evidence type="ECO:0000256" key="3">
    <source>
        <dbReference type="ARBA" id="ARBA00022989"/>
    </source>
</evidence>
<feature type="transmembrane region" description="Helical" evidence="7">
    <location>
        <begin position="421"/>
        <end position="439"/>
    </location>
</feature>
<feature type="signal peptide" evidence="8">
    <location>
        <begin position="1"/>
        <end position="17"/>
    </location>
</feature>
<feature type="coiled-coil region" evidence="5">
    <location>
        <begin position="335"/>
        <end position="369"/>
    </location>
</feature>
<dbReference type="PANTHER" id="PTHR47652:SF3">
    <property type="entry name" value="MITOCHONDRIAL IMPORT INNER MEMBRANE TRANSLOCASE SUBUNIT TIM44"/>
    <property type="match status" value="1"/>
</dbReference>
<accession>A0AAV0CVF4</accession>
<feature type="transmembrane region" description="Helical" evidence="7">
    <location>
        <begin position="384"/>
        <end position="409"/>
    </location>
</feature>